<dbReference type="Proteomes" id="UP000466848">
    <property type="component" value="Chromosome"/>
</dbReference>
<dbReference type="RefSeq" id="WP_163065155.1">
    <property type="nucleotide sequence ID" value="NZ_CP048649.1"/>
</dbReference>
<proteinExistence type="predicted"/>
<dbReference type="EMBL" id="CP048649">
    <property type="protein sequence ID" value="QIB68235.1"/>
    <property type="molecule type" value="Genomic_DNA"/>
</dbReference>
<evidence type="ECO:0000313" key="2">
    <source>
        <dbReference type="Proteomes" id="UP000466848"/>
    </source>
</evidence>
<gene>
    <name evidence="1" type="ORF">Ami103574_02425</name>
</gene>
<sequence>MNGITLETRQESYIKTETGERRRLISSVMDKPMTARQIAYRLGFKDLNAVKPRLSEMMRDGTVETVGKAYDEATERSVAVYRRAGVD</sequence>
<dbReference type="AlphaFoldDB" id="A0A858BT04"/>
<reference evidence="1 2" key="1">
    <citation type="submission" date="2020-02" db="EMBL/GenBank/DDBJ databases">
        <authorList>
            <person name="Kim Y.B."/>
            <person name="Roh S.W."/>
        </authorList>
    </citation>
    <scope>NUCLEOTIDE SEQUENCE [LARGE SCALE GENOMIC DNA]</scope>
    <source>
        <strain evidence="1 2">DSM 103574</strain>
    </source>
</reference>
<dbReference type="KEGG" id="abut:Ami103574_02425"/>
<keyword evidence="2" id="KW-1185">Reference proteome</keyword>
<evidence type="ECO:0000313" key="1">
    <source>
        <dbReference type="EMBL" id="QIB68235.1"/>
    </source>
</evidence>
<protein>
    <submittedName>
        <fullName evidence="1">DNA gyrase</fullName>
    </submittedName>
</protein>
<accession>A0A858BT04</accession>
<organism evidence="1 2">
    <name type="scientific">Aminipila butyrica</name>
    <dbReference type="NCBI Taxonomy" id="433296"/>
    <lineage>
        <taxon>Bacteria</taxon>
        <taxon>Bacillati</taxon>
        <taxon>Bacillota</taxon>
        <taxon>Clostridia</taxon>
        <taxon>Peptostreptococcales</taxon>
        <taxon>Anaerovoracaceae</taxon>
        <taxon>Aminipila</taxon>
    </lineage>
</organism>
<name>A0A858BT04_9FIRM</name>